<reference evidence="2" key="2">
    <citation type="submission" date="2021-01" db="EMBL/GenBank/DDBJ databases">
        <authorList>
            <person name="Schikora-Tamarit M.A."/>
        </authorList>
    </citation>
    <scope>NUCLEOTIDE SEQUENCE</scope>
    <source>
        <strain evidence="2">CBS2887</strain>
    </source>
</reference>
<feature type="region of interest" description="Disordered" evidence="1">
    <location>
        <begin position="1"/>
        <end position="25"/>
    </location>
</feature>
<feature type="compositionally biased region" description="Low complexity" evidence="1">
    <location>
        <begin position="1"/>
        <end position="16"/>
    </location>
</feature>
<reference evidence="2" key="1">
    <citation type="journal article" date="2021" name="Open Biol.">
        <title>Shared evolutionary footprints suggest mitochondrial oxidative damage underlies multiple complex I losses in fungi.</title>
        <authorList>
            <person name="Schikora-Tamarit M.A."/>
            <person name="Marcet-Houben M."/>
            <person name="Nosek J."/>
            <person name="Gabaldon T."/>
        </authorList>
    </citation>
    <scope>NUCLEOTIDE SEQUENCE</scope>
    <source>
        <strain evidence="2">CBS2887</strain>
    </source>
</reference>
<evidence type="ECO:0000313" key="2">
    <source>
        <dbReference type="EMBL" id="KAH3683468.1"/>
    </source>
</evidence>
<keyword evidence="3" id="KW-1185">Reference proteome</keyword>
<dbReference type="Proteomes" id="UP000774326">
    <property type="component" value="Unassembled WGS sequence"/>
</dbReference>
<organism evidence="2 3">
    <name type="scientific">Wickerhamomyces pijperi</name>
    <name type="common">Yeast</name>
    <name type="synonym">Pichia pijperi</name>
    <dbReference type="NCBI Taxonomy" id="599730"/>
    <lineage>
        <taxon>Eukaryota</taxon>
        <taxon>Fungi</taxon>
        <taxon>Dikarya</taxon>
        <taxon>Ascomycota</taxon>
        <taxon>Saccharomycotina</taxon>
        <taxon>Saccharomycetes</taxon>
        <taxon>Phaffomycetales</taxon>
        <taxon>Wickerhamomycetaceae</taxon>
        <taxon>Wickerhamomyces</taxon>
    </lineage>
</organism>
<accession>A0A9P8Q3Q5</accession>
<comment type="caution">
    <text evidence="2">The sequence shown here is derived from an EMBL/GenBank/DDBJ whole genome shotgun (WGS) entry which is preliminary data.</text>
</comment>
<dbReference type="AlphaFoldDB" id="A0A9P8Q3Q5"/>
<gene>
    <name evidence="2" type="ORF">WICPIJ_005552</name>
</gene>
<protein>
    <submittedName>
        <fullName evidence="2">Uncharacterized protein</fullName>
    </submittedName>
</protein>
<evidence type="ECO:0000256" key="1">
    <source>
        <dbReference type="SAM" id="MobiDB-lite"/>
    </source>
</evidence>
<evidence type="ECO:0000313" key="3">
    <source>
        <dbReference type="Proteomes" id="UP000774326"/>
    </source>
</evidence>
<proteinExistence type="predicted"/>
<dbReference type="EMBL" id="JAEUBG010003112">
    <property type="protein sequence ID" value="KAH3683468.1"/>
    <property type="molecule type" value="Genomic_DNA"/>
</dbReference>
<sequence length="164" mass="18310">MAEESQQQTTTTATTTNSPKESPSKLFTLDIGSPLTICDSLELLHGPRPLTFTEEALLFESTTIRTAEARTGFLQLKTKNGRIINIQAYYPAISPDSRLRGTISISSLQRMNFFMTGTRSAGAIIDENNETLFETTNSRLKTLTLVLNDEDIIMPNEESEYFSF</sequence>
<name>A0A9P8Q3Q5_WICPI</name>